<gene>
    <name evidence="1" type="ORF">GQ43DRAFT_157743</name>
</gene>
<sequence length="159" mass="17896">MYSLMQKVRQKCDLTGAGTMEKVCPDLDGVRQLNTRMLVPLGPKHLRLSLLSMRLTTRSGAWQRTGTSHCLIIDILYTVKRERSATKSLPAFDNIVFARLGFSSRSGLLSSYRRLPCWRPSPKAENCSLLFRKTPNFSFHSGYCAVRNAQCLTQTHGNG</sequence>
<keyword evidence="2" id="KW-1185">Reference proteome</keyword>
<dbReference type="AlphaFoldDB" id="A0A9P4JL11"/>
<proteinExistence type="predicted"/>
<dbReference type="Proteomes" id="UP000799536">
    <property type="component" value="Unassembled WGS sequence"/>
</dbReference>
<protein>
    <submittedName>
        <fullName evidence="1">Uncharacterized protein</fullName>
    </submittedName>
</protein>
<dbReference type="EMBL" id="ML994144">
    <property type="protein sequence ID" value="KAF2198433.1"/>
    <property type="molecule type" value="Genomic_DNA"/>
</dbReference>
<accession>A0A9P4JL11</accession>
<comment type="caution">
    <text evidence="1">The sequence shown here is derived from an EMBL/GenBank/DDBJ whole genome shotgun (WGS) entry which is preliminary data.</text>
</comment>
<evidence type="ECO:0000313" key="1">
    <source>
        <dbReference type="EMBL" id="KAF2198433.1"/>
    </source>
</evidence>
<name>A0A9P4JL11_9PLEO</name>
<organism evidence="1 2">
    <name type="scientific">Delitschia confertaspora ATCC 74209</name>
    <dbReference type="NCBI Taxonomy" id="1513339"/>
    <lineage>
        <taxon>Eukaryota</taxon>
        <taxon>Fungi</taxon>
        <taxon>Dikarya</taxon>
        <taxon>Ascomycota</taxon>
        <taxon>Pezizomycotina</taxon>
        <taxon>Dothideomycetes</taxon>
        <taxon>Pleosporomycetidae</taxon>
        <taxon>Pleosporales</taxon>
        <taxon>Delitschiaceae</taxon>
        <taxon>Delitschia</taxon>
    </lineage>
</organism>
<evidence type="ECO:0000313" key="2">
    <source>
        <dbReference type="Proteomes" id="UP000799536"/>
    </source>
</evidence>
<reference evidence="1" key="1">
    <citation type="journal article" date="2020" name="Stud. Mycol.">
        <title>101 Dothideomycetes genomes: a test case for predicting lifestyles and emergence of pathogens.</title>
        <authorList>
            <person name="Haridas S."/>
            <person name="Albert R."/>
            <person name="Binder M."/>
            <person name="Bloem J."/>
            <person name="Labutti K."/>
            <person name="Salamov A."/>
            <person name="Andreopoulos B."/>
            <person name="Baker S."/>
            <person name="Barry K."/>
            <person name="Bills G."/>
            <person name="Bluhm B."/>
            <person name="Cannon C."/>
            <person name="Castanera R."/>
            <person name="Culley D."/>
            <person name="Daum C."/>
            <person name="Ezra D."/>
            <person name="Gonzalez J."/>
            <person name="Henrissat B."/>
            <person name="Kuo A."/>
            <person name="Liang C."/>
            <person name="Lipzen A."/>
            <person name="Lutzoni F."/>
            <person name="Magnuson J."/>
            <person name="Mondo S."/>
            <person name="Nolan M."/>
            <person name="Ohm R."/>
            <person name="Pangilinan J."/>
            <person name="Park H.-J."/>
            <person name="Ramirez L."/>
            <person name="Alfaro M."/>
            <person name="Sun H."/>
            <person name="Tritt A."/>
            <person name="Yoshinaga Y."/>
            <person name="Zwiers L.-H."/>
            <person name="Turgeon B."/>
            <person name="Goodwin S."/>
            <person name="Spatafora J."/>
            <person name="Crous P."/>
            <person name="Grigoriev I."/>
        </authorList>
    </citation>
    <scope>NUCLEOTIDE SEQUENCE</scope>
    <source>
        <strain evidence="1">ATCC 74209</strain>
    </source>
</reference>